<dbReference type="Pfam" id="PF25598">
    <property type="entry name" value="ARM_PUB"/>
    <property type="match status" value="1"/>
</dbReference>
<dbReference type="SUPFAM" id="SSF57850">
    <property type="entry name" value="RING/U-box"/>
    <property type="match status" value="1"/>
</dbReference>
<dbReference type="Gene3D" id="1.25.10.10">
    <property type="entry name" value="Leucine-rich Repeat Variant"/>
    <property type="match status" value="1"/>
</dbReference>
<dbReference type="GO" id="GO:0061630">
    <property type="term" value="F:ubiquitin protein ligase activity"/>
    <property type="evidence" value="ECO:0007669"/>
    <property type="project" value="UniProtKB-UniRule"/>
</dbReference>
<feature type="domain" description="U-box" evidence="6">
    <location>
        <begin position="3"/>
        <end position="78"/>
    </location>
</feature>
<dbReference type="InterPro" id="IPR003613">
    <property type="entry name" value="Ubox_domain"/>
</dbReference>
<evidence type="ECO:0000256" key="3">
    <source>
        <dbReference type="ARBA" id="ARBA00022679"/>
    </source>
</evidence>
<sequence length="420" mass="46208">MDDFPVDFRCPISMELMEDPVTISTGVTYERRSIEKWFSKYDKATCPATMQRVSTSDLTPNHTLKRLIASWVDERSKASHPGKAAAAGKTKHGEIIVHLLKAMEATPFKVSSLRKLKDVIGPANEMVEAKMEFVRSGGVEAVVRIIRQILAADGCGDFAAFRACEEGLGLLNLIPIGPDETGDDQGFKLISELETVRAMAIMLQRGSQESRYHTIALLRKISKAEVYDWTPIVQDQGIDFFKSLLDLVSDDMWSKSSTHALDVLVEVLKSSKRTRVKAVEAGAVITLIELLPESTRSKCERMLYIIKLLCECADGRAALAEHGMGVAAVVKKMMNVSDTGTKLCVKILWLVSGVGATERVVEEMVVYGAVKKLLVVLHFGGGGSTREKALNMFKMHGSAWKRFECFPSDLKAYLGLGGSD</sequence>
<evidence type="ECO:0000313" key="8">
    <source>
        <dbReference type="Proteomes" id="UP000594263"/>
    </source>
</evidence>
<comment type="function">
    <text evidence="5">Functions as an E3 ubiquitin ligase.</text>
</comment>
<organism evidence="7 8">
    <name type="scientific">Kalanchoe fedtschenkoi</name>
    <name type="common">Lavender scallops</name>
    <name type="synonym">South American air plant</name>
    <dbReference type="NCBI Taxonomy" id="63787"/>
    <lineage>
        <taxon>Eukaryota</taxon>
        <taxon>Viridiplantae</taxon>
        <taxon>Streptophyta</taxon>
        <taxon>Embryophyta</taxon>
        <taxon>Tracheophyta</taxon>
        <taxon>Spermatophyta</taxon>
        <taxon>Magnoliopsida</taxon>
        <taxon>eudicotyledons</taxon>
        <taxon>Gunneridae</taxon>
        <taxon>Pentapetalae</taxon>
        <taxon>Saxifragales</taxon>
        <taxon>Crassulaceae</taxon>
        <taxon>Kalanchoe</taxon>
    </lineage>
</organism>
<dbReference type="EnsemblPlants" id="Kaladp0103s0022.1.v1.1">
    <property type="protein sequence ID" value="Kaladp0103s0022.1.v1.1.CDS.1"/>
    <property type="gene ID" value="Kaladp0103s0022.v1.1"/>
</dbReference>
<dbReference type="InterPro" id="IPR016024">
    <property type="entry name" value="ARM-type_fold"/>
</dbReference>
<dbReference type="InterPro" id="IPR013083">
    <property type="entry name" value="Znf_RING/FYVE/PHD"/>
</dbReference>
<comment type="catalytic activity">
    <reaction evidence="1 5">
        <text>S-ubiquitinyl-[E2 ubiquitin-conjugating enzyme]-L-cysteine + [acceptor protein]-L-lysine = [E2 ubiquitin-conjugating enzyme]-L-cysteine + N(6)-ubiquitinyl-[acceptor protein]-L-lysine.</text>
        <dbReference type="EC" id="2.3.2.27"/>
    </reaction>
</comment>
<evidence type="ECO:0000256" key="4">
    <source>
        <dbReference type="ARBA" id="ARBA00022786"/>
    </source>
</evidence>
<dbReference type="Proteomes" id="UP000594263">
    <property type="component" value="Unplaced"/>
</dbReference>
<evidence type="ECO:0000313" key="7">
    <source>
        <dbReference type="EnsemblPlants" id="Kaladp0103s0022.1.v1.1.CDS.1"/>
    </source>
</evidence>
<comment type="pathway">
    <text evidence="2 5">Protein modification; protein ubiquitination.</text>
</comment>
<protein>
    <recommendedName>
        <fullName evidence="5 6">U-box domain-containing protein</fullName>
        <ecNumber evidence="5">2.3.2.27</ecNumber>
    </recommendedName>
    <alternativeName>
        <fullName evidence="5">RING-type E3 ubiquitin transferase PUB</fullName>
    </alternativeName>
</protein>
<dbReference type="Pfam" id="PF04564">
    <property type="entry name" value="U-box"/>
    <property type="match status" value="1"/>
</dbReference>
<dbReference type="SMART" id="SM00504">
    <property type="entry name" value="Ubox"/>
    <property type="match status" value="1"/>
</dbReference>
<dbReference type="EC" id="2.3.2.27" evidence="5"/>
<dbReference type="InterPro" id="IPR045210">
    <property type="entry name" value="RING-Ubox_PUB"/>
</dbReference>
<name>A0A7N0V6A8_KALFE</name>
<dbReference type="AlphaFoldDB" id="A0A7N0V6A8"/>
<dbReference type="PROSITE" id="PS51698">
    <property type="entry name" value="U_BOX"/>
    <property type="match status" value="1"/>
</dbReference>
<reference evidence="7" key="1">
    <citation type="submission" date="2021-01" db="UniProtKB">
        <authorList>
            <consortium name="EnsemblPlants"/>
        </authorList>
    </citation>
    <scope>IDENTIFICATION</scope>
</reference>
<dbReference type="GO" id="GO:0016567">
    <property type="term" value="P:protein ubiquitination"/>
    <property type="evidence" value="ECO:0007669"/>
    <property type="project" value="UniProtKB-UniRule"/>
</dbReference>
<dbReference type="InterPro" id="IPR045185">
    <property type="entry name" value="PUB22/23/24-like"/>
</dbReference>
<keyword evidence="8" id="KW-1185">Reference proteome</keyword>
<accession>A0A7N0V6A8</accession>
<dbReference type="CDD" id="cd16664">
    <property type="entry name" value="RING-Ubox_PUB"/>
    <property type="match status" value="1"/>
</dbReference>
<evidence type="ECO:0000256" key="1">
    <source>
        <dbReference type="ARBA" id="ARBA00000900"/>
    </source>
</evidence>
<dbReference type="PANTHER" id="PTHR22849:SF23">
    <property type="entry name" value="U-BOX DOMAIN-CONTAINING PROTEIN"/>
    <property type="match status" value="1"/>
</dbReference>
<dbReference type="InterPro" id="IPR011989">
    <property type="entry name" value="ARM-like"/>
</dbReference>
<keyword evidence="3 5" id="KW-0808">Transferase</keyword>
<evidence type="ECO:0000256" key="5">
    <source>
        <dbReference type="RuleBase" id="RU369093"/>
    </source>
</evidence>
<dbReference type="Gene3D" id="3.30.40.10">
    <property type="entry name" value="Zinc/RING finger domain, C3HC4 (zinc finger)"/>
    <property type="match status" value="1"/>
</dbReference>
<dbReference type="OMA" id="SKCERML"/>
<dbReference type="SUPFAM" id="SSF48371">
    <property type="entry name" value="ARM repeat"/>
    <property type="match status" value="1"/>
</dbReference>
<keyword evidence="4 5" id="KW-0833">Ubl conjugation pathway</keyword>
<dbReference type="InterPro" id="IPR058678">
    <property type="entry name" value="ARM_PUB"/>
</dbReference>
<proteinExistence type="predicted"/>
<dbReference type="Gramene" id="Kaladp0103s0022.1.v1.1">
    <property type="protein sequence ID" value="Kaladp0103s0022.1.v1.1.CDS.1"/>
    <property type="gene ID" value="Kaladp0103s0022.v1.1"/>
</dbReference>
<dbReference type="PANTHER" id="PTHR22849">
    <property type="entry name" value="WDSAM1 PROTEIN"/>
    <property type="match status" value="1"/>
</dbReference>
<evidence type="ECO:0000256" key="2">
    <source>
        <dbReference type="ARBA" id="ARBA00004906"/>
    </source>
</evidence>
<dbReference type="UniPathway" id="UPA00143"/>
<evidence type="ECO:0000259" key="6">
    <source>
        <dbReference type="PROSITE" id="PS51698"/>
    </source>
</evidence>